<feature type="transmembrane region" description="Helical" evidence="6">
    <location>
        <begin position="85"/>
        <end position="104"/>
    </location>
</feature>
<evidence type="ECO:0000256" key="6">
    <source>
        <dbReference type="SAM" id="Phobius"/>
    </source>
</evidence>
<feature type="transmembrane region" description="Helical" evidence="6">
    <location>
        <begin position="152"/>
        <end position="172"/>
    </location>
</feature>
<accession>A0ABW0ZPY1</accession>
<dbReference type="RefSeq" id="WP_378280940.1">
    <property type="nucleotide sequence ID" value="NZ_JBHSON010000007.1"/>
</dbReference>
<dbReference type="PANTHER" id="PTHR42718:SF9">
    <property type="entry name" value="MAJOR FACILITATOR SUPERFAMILY MULTIDRUG TRANSPORTER MFSC"/>
    <property type="match status" value="1"/>
</dbReference>
<evidence type="ECO:0000313" key="9">
    <source>
        <dbReference type="Proteomes" id="UP001596074"/>
    </source>
</evidence>
<dbReference type="PANTHER" id="PTHR42718">
    <property type="entry name" value="MAJOR FACILITATOR SUPERFAMILY MULTIDRUG TRANSPORTER MFSC"/>
    <property type="match status" value="1"/>
</dbReference>
<dbReference type="Pfam" id="PF07690">
    <property type="entry name" value="MFS_1"/>
    <property type="match status" value="1"/>
</dbReference>
<evidence type="ECO:0000256" key="5">
    <source>
        <dbReference type="ARBA" id="ARBA00023136"/>
    </source>
</evidence>
<dbReference type="Gene3D" id="1.20.1720.10">
    <property type="entry name" value="Multidrug resistance protein D"/>
    <property type="match status" value="1"/>
</dbReference>
<evidence type="ECO:0000256" key="4">
    <source>
        <dbReference type="ARBA" id="ARBA00022989"/>
    </source>
</evidence>
<keyword evidence="9" id="KW-1185">Reference proteome</keyword>
<organism evidence="8 9">
    <name type="scientific">Actinomadura rugatobispora</name>
    <dbReference type="NCBI Taxonomy" id="1994"/>
    <lineage>
        <taxon>Bacteria</taxon>
        <taxon>Bacillati</taxon>
        <taxon>Actinomycetota</taxon>
        <taxon>Actinomycetes</taxon>
        <taxon>Streptosporangiales</taxon>
        <taxon>Thermomonosporaceae</taxon>
        <taxon>Actinomadura</taxon>
    </lineage>
</organism>
<name>A0ABW0ZPY1_9ACTN</name>
<dbReference type="PROSITE" id="PS50850">
    <property type="entry name" value="MFS"/>
    <property type="match status" value="1"/>
</dbReference>
<feature type="transmembrane region" description="Helical" evidence="6">
    <location>
        <begin position="363"/>
        <end position="382"/>
    </location>
</feature>
<keyword evidence="5 6" id="KW-0472">Membrane</keyword>
<comment type="subcellular location">
    <subcellularLocation>
        <location evidence="1">Cell membrane</location>
        <topology evidence="1">Multi-pass membrane protein</topology>
    </subcellularLocation>
</comment>
<feature type="transmembrane region" description="Helical" evidence="6">
    <location>
        <begin position="279"/>
        <end position="297"/>
    </location>
</feature>
<feature type="transmembrane region" description="Helical" evidence="6">
    <location>
        <begin position="238"/>
        <end position="258"/>
    </location>
</feature>
<keyword evidence="4 6" id="KW-1133">Transmembrane helix</keyword>
<feature type="transmembrane region" description="Helical" evidence="6">
    <location>
        <begin position="339"/>
        <end position="357"/>
    </location>
</feature>
<dbReference type="Gene3D" id="1.20.1250.20">
    <property type="entry name" value="MFS general substrate transporter like domains"/>
    <property type="match status" value="1"/>
</dbReference>
<feature type="transmembrane region" description="Helical" evidence="6">
    <location>
        <begin position="110"/>
        <end position="131"/>
    </location>
</feature>
<dbReference type="InterPro" id="IPR020846">
    <property type="entry name" value="MFS_dom"/>
</dbReference>
<evidence type="ECO:0000256" key="3">
    <source>
        <dbReference type="ARBA" id="ARBA00022692"/>
    </source>
</evidence>
<dbReference type="InterPro" id="IPR036259">
    <property type="entry name" value="MFS_trans_sf"/>
</dbReference>
<gene>
    <name evidence="8" type="ORF">ACFPZN_06830</name>
</gene>
<comment type="caution">
    <text evidence="8">The sequence shown here is derived from an EMBL/GenBank/DDBJ whole genome shotgun (WGS) entry which is preliminary data.</text>
</comment>
<feature type="transmembrane region" description="Helical" evidence="6">
    <location>
        <begin position="178"/>
        <end position="197"/>
    </location>
</feature>
<evidence type="ECO:0000313" key="8">
    <source>
        <dbReference type="EMBL" id="MFC5745316.1"/>
    </source>
</evidence>
<evidence type="ECO:0000256" key="1">
    <source>
        <dbReference type="ARBA" id="ARBA00004651"/>
    </source>
</evidence>
<keyword evidence="3 6" id="KW-0812">Transmembrane</keyword>
<sequence>MAQRRDRRTADARPREWQFLTPLALGSMLNPVNSSMIATALVPIGGDLGISPGRTAVLVSVLYLVCAVAQPTLGRIGEVFGARRVFLIGSALVAVFGVVGALGTSLGMLVLARVFIGVGTSAAFPNAMLIIRARQQREEGWDPRPSLGVMTVAAQVTTAAGLPIGGLLVELAGWRAVFLFNVPVVALCLTMTMLWIPRDERAPLRPGAALTRIDPIGVVLFTATIGGLLAAMQTLGRVTWTALTVSVIGLVVLLCWERRASSPFIDVRSLARNGALTRTYLRTGLTYGTTYTMMYAYTQWMQEGRGLDAWVAGLVMVPMTGVAAALSWLLSRRGLIRPSLRVAAVAVTVTAAGLILLRDDTPIPFLLLAAFGFGIVLGGMSTGNQNALYAQAPACDLGTSSGLYRTATYLGAIGSSALTAVAYADGVDDGGFRIISIALVIVGLAVSVLTFADRTLARTTHDPPQDAGVRS</sequence>
<reference evidence="9" key="1">
    <citation type="journal article" date="2019" name="Int. J. Syst. Evol. Microbiol.">
        <title>The Global Catalogue of Microorganisms (GCM) 10K type strain sequencing project: providing services to taxonomists for standard genome sequencing and annotation.</title>
        <authorList>
            <consortium name="The Broad Institute Genomics Platform"/>
            <consortium name="The Broad Institute Genome Sequencing Center for Infectious Disease"/>
            <person name="Wu L."/>
            <person name="Ma J."/>
        </authorList>
    </citation>
    <scope>NUCLEOTIDE SEQUENCE [LARGE SCALE GENOMIC DNA]</scope>
    <source>
        <strain evidence="9">KCTC 42087</strain>
    </source>
</reference>
<feature type="transmembrane region" description="Helical" evidence="6">
    <location>
        <begin position="209"/>
        <end position="232"/>
    </location>
</feature>
<protein>
    <submittedName>
        <fullName evidence="8">MFS transporter</fullName>
    </submittedName>
</protein>
<feature type="transmembrane region" description="Helical" evidence="6">
    <location>
        <begin position="309"/>
        <end position="330"/>
    </location>
</feature>
<feature type="transmembrane region" description="Helical" evidence="6">
    <location>
        <begin position="430"/>
        <end position="452"/>
    </location>
</feature>
<dbReference type="SUPFAM" id="SSF103473">
    <property type="entry name" value="MFS general substrate transporter"/>
    <property type="match status" value="1"/>
</dbReference>
<feature type="transmembrane region" description="Helical" evidence="6">
    <location>
        <begin position="403"/>
        <end position="424"/>
    </location>
</feature>
<dbReference type="Proteomes" id="UP001596074">
    <property type="component" value="Unassembled WGS sequence"/>
</dbReference>
<evidence type="ECO:0000256" key="2">
    <source>
        <dbReference type="ARBA" id="ARBA00022448"/>
    </source>
</evidence>
<proteinExistence type="predicted"/>
<evidence type="ECO:0000259" key="7">
    <source>
        <dbReference type="PROSITE" id="PS50850"/>
    </source>
</evidence>
<keyword evidence="2" id="KW-0813">Transport</keyword>
<feature type="domain" description="Major facilitator superfamily (MFS) profile" evidence="7">
    <location>
        <begin position="19"/>
        <end position="455"/>
    </location>
</feature>
<dbReference type="InterPro" id="IPR011701">
    <property type="entry name" value="MFS"/>
</dbReference>
<dbReference type="EMBL" id="JBHSON010000007">
    <property type="protein sequence ID" value="MFC5745316.1"/>
    <property type="molecule type" value="Genomic_DNA"/>
</dbReference>